<accession>F4KZ62</accession>
<dbReference type="InterPro" id="IPR013762">
    <property type="entry name" value="Integrase-like_cat_sf"/>
</dbReference>
<dbReference type="Gene3D" id="1.10.443.10">
    <property type="entry name" value="Intergrase catalytic core"/>
    <property type="match status" value="1"/>
</dbReference>
<feature type="domain" description="Tyr recombinase" evidence="2">
    <location>
        <begin position="163"/>
        <end position="342"/>
    </location>
</feature>
<evidence type="ECO:0000259" key="2">
    <source>
        <dbReference type="PROSITE" id="PS51898"/>
    </source>
</evidence>
<dbReference type="Proteomes" id="UP000008461">
    <property type="component" value="Chromosome"/>
</dbReference>
<dbReference type="Pfam" id="PF00589">
    <property type="entry name" value="Phage_integrase"/>
    <property type="match status" value="1"/>
</dbReference>
<evidence type="ECO:0000313" key="3">
    <source>
        <dbReference type="EMBL" id="AEE53716.1"/>
    </source>
</evidence>
<evidence type="ECO:0000313" key="4">
    <source>
        <dbReference type="Proteomes" id="UP000008461"/>
    </source>
</evidence>
<dbReference type="RefSeq" id="WP_013768244.1">
    <property type="nucleotide sequence ID" value="NC_015510.1"/>
</dbReference>
<dbReference type="eggNOG" id="COG0582">
    <property type="taxonomic scope" value="Bacteria"/>
</dbReference>
<dbReference type="EMBL" id="CP002691">
    <property type="protein sequence ID" value="AEE53716.1"/>
    <property type="molecule type" value="Genomic_DNA"/>
</dbReference>
<reference key="2">
    <citation type="submission" date="2011-04" db="EMBL/GenBank/DDBJ databases">
        <title>Complete sequence of chromosome of Haliscomenobacter hydrossis DSM 1100.</title>
        <authorList>
            <consortium name="US DOE Joint Genome Institute (JGI-PGF)"/>
            <person name="Lucas S."/>
            <person name="Han J."/>
            <person name="Lapidus A."/>
            <person name="Bruce D."/>
            <person name="Goodwin L."/>
            <person name="Pitluck S."/>
            <person name="Peters L."/>
            <person name="Kyrpides N."/>
            <person name="Mavromatis K."/>
            <person name="Ivanova N."/>
            <person name="Ovchinnikova G."/>
            <person name="Pagani I."/>
            <person name="Daligault H."/>
            <person name="Detter J.C."/>
            <person name="Han C."/>
            <person name="Land M."/>
            <person name="Hauser L."/>
            <person name="Markowitz V."/>
            <person name="Cheng J.-F."/>
            <person name="Hugenholtz P."/>
            <person name="Woyke T."/>
            <person name="Wu D."/>
            <person name="Verbarg S."/>
            <person name="Frueling A."/>
            <person name="Brambilla E."/>
            <person name="Klenk H.-P."/>
            <person name="Eisen J.A."/>
        </authorList>
    </citation>
    <scope>NUCLEOTIDE SEQUENCE</scope>
    <source>
        <strain>DSM 1100</strain>
    </source>
</reference>
<dbReference type="OrthoDB" id="932752at2"/>
<dbReference type="PROSITE" id="PS51898">
    <property type="entry name" value="TYR_RECOMBINASE"/>
    <property type="match status" value="1"/>
</dbReference>
<organism evidence="3 4">
    <name type="scientific">Haliscomenobacter hydrossis (strain ATCC 27775 / DSM 1100 / LMG 10767 / O)</name>
    <dbReference type="NCBI Taxonomy" id="760192"/>
    <lineage>
        <taxon>Bacteria</taxon>
        <taxon>Pseudomonadati</taxon>
        <taxon>Bacteroidota</taxon>
        <taxon>Saprospiria</taxon>
        <taxon>Saprospirales</taxon>
        <taxon>Haliscomenobacteraceae</taxon>
        <taxon>Haliscomenobacter</taxon>
    </lineage>
</organism>
<keyword evidence="4" id="KW-1185">Reference proteome</keyword>
<protein>
    <submittedName>
        <fullName evidence="3">Integrase family protein</fullName>
    </submittedName>
</protein>
<dbReference type="InterPro" id="IPR011010">
    <property type="entry name" value="DNA_brk_join_enz"/>
</dbReference>
<proteinExistence type="predicted"/>
<evidence type="ECO:0000256" key="1">
    <source>
        <dbReference type="ARBA" id="ARBA00023172"/>
    </source>
</evidence>
<dbReference type="KEGG" id="hhy:Halhy_5893"/>
<dbReference type="SUPFAM" id="SSF56349">
    <property type="entry name" value="DNA breaking-rejoining enzymes"/>
    <property type="match status" value="1"/>
</dbReference>
<dbReference type="GO" id="GO:0015074">
    <property type="term" value="P:DNA integration"/>
    <property type="evidence" value="ECO:0007669"/>
    <property type="project" value="InterPro"/>
</dbReference>
<dbReference type="AlphaFoldDB" id="F4KZ62"/>
<dbReference type="InterPro" id="IPR002104">
    <property type="entry name" value="Integrase_catalytic"/>
</dbReference>
<dbReference type="HOGENOM" id="CLU_675942_0_0_10"/>
<gene>
    <name evidence="3" type="ordered locus">Halhy_5893</name>
</gene>
<dbReference type="GO" id="GO:0003677">
    <property type="term" value="F:DNA binding"/>
    <property type="evidence" value="ECO:0007669"/>
    <property type="project" value="InterPro"/>
</dbReference>
<dbReference type="GO" id="GO:0006310">
    <property type="term" value="P:DNA recombination"/>
    <property type="evidence" value="ECO:0007669"/>
    <property type="project" value="UniProtKB-KW"/>
</dbReference>
<dbReference type="STRING" id="760192.Halhy_5893"/>
<name>F4KZ62_HALH1</name>
<reference evidence="3 4" key="1">
    <citation type="journal article" date="2011" name="Stand. Genomic Sci.">
        <title>Complete genome sequence of Haliscomenobacter hydrossis type strain (O).</title>
        <authorList>
            <consortium name="US DOE Joint Genome Institute (JGI-PGF)"/>
            <person name="Daligault H."/>
            <person name="Lapidus A."/>
            <person name="Zeytun A."/>
            <person name="Nolan M."/>
            <person name="Lucas S."/>
            <person name="Del Rio T.G."/>
            <person name="Tice H."/>
            <person name="Cheng J.F."/>
            <person name="Tapia R."/>
            <person name="Han C."/>
            <person name="Goodwin L."/>
            <person name="Pitluck S."/>
            <person name="Liolios K."/>
            <person name="Pagani I."/>
            <person name="Ivanova N."/>
            <person name="Huntemann M."/>
            <person name="Mavromatis K."/>
            <person name="Mikhailova N."/>
            <person name="Pati A."/>
            <person name="Chen A."/>
            <person name="Palaniappan K."/>
            <person name="Land M."/>
            <person name="Hauser L."/>
            <person name="Brambilla E.M."/>
            <person name="Rohde M."/>
            <person name="Verbarg S."/>
            <person name="Goker M."/>
            <person name="Bristow J."/>
            <person name="Eisen J.A."/>
            <person name="Markowitz V."/>
            <person name="Hugenholtz P."/>
            <person name="Kyrpides N.C."/>
            <person name="Klenk H.P."/>
            <person name="Woyke T."/>
        </authorList>
    </citation>
    <scope>NUCLEOTIDE SEQUENCE [LARGE SCALE GENOMIC DNA]</scope>
    <source>
        <strain evidence="4">ATCC 27775 / DSM 1100 / LMG 10767 / O</strain>
    </source>
</reference>
<dbReference type="CDD" id="cd00397">
    <property type="entry name" value="DNA_BRE_C"/>
    <property type="match status" value="1"/>
</dbReference>
<sequence length="347" mass="40131">MVSEKKFSRKPAPRIYSPTDLGKKWFVEIYDAEGRKRIYGEINKEKTYAGRMKAAKALQSAIEKDVAPPIKTPKDKEAALAWMQVQGWRPKSYSTHLTIVNAWFDFLGPRKGTNELAVIFFKNLQFTRNPTTYNKYLQLLNAILVGIGSPHICEGIKTLRQNPTPARYFQKFQIKKLSSAIQAKDPQLWTFVQFLYYCFVRPRELVFLRAGNVLLESEQIYIPGEVSKNKKSEYVSIPKAFLPSLQYILDLPPERLLFPSPQDITKPLGFDKMYRRHQKILKENGFGKGYVLYSWKHTGAVQAVKAGITLKELQIQLRHHSLDQVDQYLRQMGVWDLVNLQENFPAI</sequence>
<keyword evidence="1" id="KW-0233">DNA recombination</keyword>